<dbReference type="SUPFAM" id="SSF54928">
    <property type="entry name" value="RNA-binding domain, RBD"/>
    <property type="match status" value="1"/>
</dbReference>
<dbReference type="InterPro" id="IPR000504">
    <property type="entry name" value="RRM_dom"/>
</dbReference>
<keyword evidence="5 6" id="KW-0694">RNA-binding</keyword>
<feature type="region of interest" description="Disordered" evidence="7">
    <location>
        <begin position="334"/>
        <end position="356"/>
    </location>
</feature>
<dbReference type="CDD" id="cd12323">
    <property type="entry name" value="RRM2_MSI"/>
    <property type="match status" value="1"/>
</dbReference>
<name>A0A8S9Z1D0_9TREM</name>
<dbReference type="PANTHER" id="PTHR48032">
    <property type="entry name" value="RNA-BINDING PROTEIN MUSASHI HOMOLOG RBP6"/>
    <property type="match status" value="1"/>
</dbReference>
<dbReference type="Gene3D" id="3.30.70.330">
    <property type="match status" value="1"/>
</dbReference>
<dbReference type="PROSITE" id="PS50102">
    <property type="entry name" value="RRM"/>
    <property type="match status" value="1"/>
</dbReference>
<keyword evidence="4" id="KW-0677">Repeat</keyword>
<evidence type="ECO:0000313" key="10">
    <source>
        <dbReference type="Proteomes" id="UP000822476"/>
    </source>
</evidence>
<organism evidence="9 10">
    <name type="scientific">Paragonimus skrjabini miyazakii</name>
    <dbReference type="NCBI Taxonomy" id="59628"/>
    <lineage>
        <taxon>Eukaryota</taxon>
        <taxon>Metazoa</taxon>
        <taxon>Spiralia</taxon>
        <taxon>Lophotrochozoa</taxon>
        <taxon>Platyhelminthes</taxon>
        <taxon>Trematoda</taxon>
        <taxon>Digenea</taxon>
        <taxon>Plagiorchiida</taxon>
        <taxon>Troglotremata</taxon>
        <taxon>Troglotrematidae</taxon>
        <taxon>Paragonimus</taxon>
    </lineage>
</organism>
<evidence type="ECO:0000259" key="8">
    <source>
        <dbReference type="PROSITE" id="PS50102"/>
    </source>
</evidence>
<evidence type="ECO:0000256" key="5">
    <source>
        <dbReference type="ARBA" id="ARBA00022884"/>
    </source>
</evidence>
<proteinExistence type="inferred from homology"/>
<dbReference type="AlphaFoldDB" id="A0A8S9Z1D0"/>
<dbReference type="InterPro" id="IPR034126">
    <property type="entry name" value="MSI_RRM2"/>
</dbReference>
<feature type="domain" description="RRM" evidence="8">
    <location>
        <begin position="59"/>
        <end position="136"/>
    </location>
</feature>
<evidence type="ECO:0000256" key="1">
    <source>
        <dbReference type="ARBA" id="ARBA00004496"/>
    </source>
</evidence>
<evidence type="ECO:0000256" key="6">
    <source>
        <dbReference type="PROSITE-ProRule" id="PRU00176"/>
    </source>
</evidence>
<comment type="caution">
    <text evidence="9">The sequence shown here is derived from an EMBL/GenBank/DDBJ whole genome shotgun (WGS) entry which is preliminary data.</text>
</comment>
<reference evidence="9" key="1">
    <citation type="submission" date="2019-07" db="EMBL/GenBank/DDBJ databases">
        <title>Annotation for the trematode Paragonimus miyazaki's.</title>
        <authorList>
            <person name="Choi Y.-J."/>
        </authorList>
    </citation>
    <scope>NUCLEOTIDE SEQUENCE</scope>
    <source>
        <strain evidence="9">Japan</strain>
    </source>
</reference>
<evidence type="ECO:0000256" key="3">
    <source>
        <dbReference type="ARBA" id="ARBA00022490"/>
    </source>
</evidence>
<protein>
    <recommendedName>
        <fullName evidence="8">RRM domain-containing protein</fullName>
    </recommendedName>
</protein>
<dbReference type="Pfam" id="PF00076">
    <property type="entry name" value="RRM_1"/>
    <property type="match status" value="1"/>
</dbReference>
<comment type="similarity">
    <text evidence="2">Belongs to the Musashi family.</text>
</comment>
<gene>
    <name evidence="9" type="ORF">EG68_03681</name>
</gene>
<evidence type="ECO:0000313" key="9">
    <source>
        <dbReference type="EMBL" id="KAF7259306.1"/>
    </source>
</evidence>
<accession>A0A8S9Z1D0</accession>
<evidence type="ECO:0000256" key="7">
    <source>
        <dbReference type="SAM" id="MobiDB-lite"/>
    </source>
</evidence>
<dbReference type="Proteomes" id="UP000822476">
    <property type="component" value="Unassembled WGS sequence"/>
</dbReference>
<evidence type="ECO:0000256" key="4">
    <source>
        <dbReference type="ARBA" id="ARBA00022737"/>
    </source>
</evidence>
<dbReference type="GO" id="GO:0006417">
    <property type="term" value="P:regulation of translation"/>
    <property type="evidence" value="ECO:0007669"/>
    <property type="project" value="TreeGrafter"/>
</dbReference>
<dbReference type="EMBL" id="JTDE01001263">
    <property type="protein sequence ID" value="KAF7259306.1"/>
    <property type="molecule type" value="Genomic_DNA"/>
</dbReference>
<evidence type="ECO:0000256" key="2">
    <source>
        <dbReference type="ARBA" id="ARBA00006635"/>
    </source>
</evidence>
<sequence length="555" mass="59398">MRSTQANNEDHLCGRTSHDTLANTAQTSSSVLNSSASSCATLDHWSATLLAAQALVRTKKVFIGGVATGTTAEELEAFFSEFGKVETCELMMDKSTNRHRGFGFVTFESENAAEKVCNIHYHELNGKMVEAKKALPKEVLSSSNALIKQQGLVYGQMGSYYPSSLALSSTGLHTSLERGPEDSANAAATIAAAALVTRQQQQHQQQQQHHQFQQIPQNLINSSPAFVSLAAYASLIPYGNNPPQLPISMNSFLGPHTSAGQLCINPNGLHQPGYMNAANVDYQNAASSKDALNVRTTIGHLAGGLGGTLGSLSTTNSIAELQDPNGPFMKFSDRQKHEMKSLSSSKPDQNFNDHSVQPSNTTFCNDIFFNYKYANPMMFPPYATHNPALGTTTLGHPSLHSAFTIQPSQVFATEYNPSHGLLNGAPQLVSPTEYLPTSLSGPLTMANTNVIPSLLPDFACNLLKTLHAQQMQTAAPPAQHLTLGALSSQMPLTNWHNGGSYPLLAIGPKVYSTKGASDPGQISKLNGVTNDVVGNTTDGTSAPLWLLPAKIPRVH</sequence>
<feature type="compositionally biased region" description="Polar residues" evidence="7">
    <location>
        <begin position="341"/>
        <end position="356"/>
    </location>
</feature>
<keyword evidence="3" id="KW-0963">Cytoplasm</keyword>
<keyword evidence="10" id="KW-1185">Reference proteome</keyword>
<dbReference type="PANTHER" id="PTHR48032:SF18">
    <property type="entry name" value="RRM DOMAIN-CONTAINING PROTEIN"/>
    <property type="match status" value="1"/>
</dbReference>
<dbReference type="GO" id="GO:0003729">
    <property type="term" value="F:mRNA binding"/>
    <property type="evidence" value="ECO:0007669"/>
    <property type="project" value="TreeGrafter"/>
</dbReference>
<dbReference type="InterPro" id="IPR035979">
    <property type="entry name" value="RBD_domain_sf"/>
</dbReference>
<comment type="subcellular location">
    <subcellularLocation>
        <location evidence="1">Cytoplasm</location>
    </subcellularLocation>
</comment>
<dbReference type="OrthoDB" id="6239498at2759"/>
<dbReference type="SMART" id="SM00360">
    <property type="entry name" value="RRM"/>
    <property type="match status" value="1"/>
</dbReference>
<dbReference type="GO" id="GO:0005737">
    <property type="term" value="C:cytoplasm"/>
    <property type="evidence" value="ECO:0007669"/>
    <property type="project" value="UniProtKB-SubCell"/>
</dbReference>
<dbReference type="InterPro" id="IPR012677">
    <property type="entry name" value="Nucleotide-bd_a/b_plait_sf"/>
</dbReference>